<dbReference type="EMBL" id="JAWDJW010009149">
    <property type="protein sequence ID" value="KAK3059738.1"/>
    <property type="molecule type" value="Genomic_DNA"/>
</dbReference>
<sequence length="177" mass="18615">MPDNDVTQEDTTRASAATTTEKGKSDNLKGPEAPKSVKDEEPERDEFGLPVRQARRPVAQEEDGGDSIGGQGGKVKSTESRAIEQGRNGVNGSHAGVSDAAYEGAAMQAAVLEELTSKDSNLKGENSGATSAPSAESSPPQRTRARSHSTRQAESLNVLSESPLKGLPVSEYSHQQL</sequence>
<name>A0ACC3CZU8_9PEZI</name>
<proteinExistence type="predicted"/>
<keyword evidence="2" id="KW-1185">Reference proteome</keyword>
<gene>
    <name evidence="1" type="ORF">LTS18_010160</name>
</gene>
<comment type="caution">
    <text evidence="1">The sequence shown here is derived from an EMBL/GenBank/DDBJ whole genome shotgun (WGS) entry which is preliminary data.</text>
</comment>
<evidence type="ECO:0000313" key="1">
    <source>
        <dbReference type="EMBL" id="KAK3059738.1"/>
    </source>
</evidence>
<dbReference type="Proteomes" id="UP001186974">
    <property type="component" value="Unassembled WGS sequence"/>
</dbReference>
<protein>
    <submittedName>
        <fullName evidence="1">Uncharacterized protein</fullName>
    </submittedName>
</protein>
<reference evidence="1" key="1">
    <citation type="submission" date="2024-09" db="EMBL/GenBank/DDBJ databases">
        <title>Black Yeasts Isolated from many extreme environments.</title>
        <authorList>
            <person name="Coleine C."/>
            <person name="Stajich J.E."/>
            <person name="Selbmann L."/>
        </authorList>
    </citation>
    <scope>NUCLEOTIDE SEQUENCE</scope>
    <source>
        <strain evidence="1">CCFEE 5737</strain>
    </source>
</reference>
<accession>A0ACC3CZU8</accession>
<evidence type="ECO:0000313" key="2">
    <source>
        <dbReference type="Proteomes" id="UP001186974"/>
    </source>
</evidence>
<feature type="non-terminal residue" evidence="1">
    <location>
        <position position="177"/>
    </location>
</feature>
<organism evidence="1 2">
    <name type="scientific">Coniosporium uncinatum</name>
    <dbReference type="NCBI Taxonomy" id="93489"/>
    <lineage>
        <taxon>Eukaryota</taxon>
        <taxon>Fungi</taxon>
        <taxon>Dikarya</taxon>
        <taxon>Ascomycota</taxon>
        <taxon>Pezizomycotina</taxon>
        <taxon>Dothideomycetes</taxon>
        <taxon>Dothideomycetes incertae sedis</taxon>
        <taxon>Coniosporium</taxon>
    </lineage>
</organism>